<dbReference type="AlphaFoldDB" id="A0A1M3KX46"/>
<dbReference type="STRING" id="1895771.BGO89_09725"/>
<dbReference type="InterPro" id="IPR029016">
    <property type="entry name" value="GAF-like_dom_sf"/>
</dbReference>
<evidence type="ECO:0000313" key="3">
    <source>
        <dbReference type="EMBL" id="OJX56799.1"/>
    </source>
</evidence>
<dbReference type="Pfam" id="PF01590">
    <property type="entry name" value="GAF"/>
    <property type="match status" value="1"/>
</dbReference>
<dbReference type="GO" id="GO:0033745">
    <property type="term" value="F:L-methionine-(R)-S-oxide reductase activity"/>
    <property type="evidence" value="ECO:0007669"/>
    <property type="project" value="TreeGrafter"/>
</dbReference>
<dbReference type="PROSITE" id="PS01320">
    <property type="entry name" value="UPF0067"/>
    <property type="match status" value="1"/>
</dbReference>
<evidence type="ECO:0000256" key="1">
    <source>
        <dbReference type="ARBA" id="ARBA00038454"/>
    </source>
</evidence>
<dbReference type="FunFam" id="3.30.450.40:FF:000008">
    <property type="entry name" value="GAF domain-containing proteins"/>
    <property type="match status" value="1"/>
</dbReference>
<proteinExistence type="inferred from homology"/>
<evidence type="ECO:0000259" key="2">
    <source>
        <dbReference type="SMART" id="SM00065"/>
    </source>
</evidence>
<dbReference type="Gene3D" id="3.30.450.40">
    <property type="match status" value="1"/>
</dbReference>
<reference evidence="3 4" key="1">
    <citation type="submission" date="2016-09" db="EMBL/GenBank/DDBJ databases">
        <title>Genome-resolved meta-omics ties microbial dynamics to process performance in biotechnology for thiocyanate degradation.</title>
        <authorList>
            <person name="Kantor R.S."/>
            <person name="Huddy R.J."/>
            <person name="Iyer R."/>
            <person name="Thomas B.C."/>
            <person name="Brown C.T."/>
            <person name="Anantharaman K."/>
            <person name="Tringe S."/>
            <person name="Hettich R.L."/>
            <person name="Harrison S.T."/>
            <person name="Banfield J.F."/>
        </authorList>
    </citation>
    <scope>NUCLEOTIDE SEQUENCE [LARGE SCALE GENOMIC DNA]</scope>
    <source>
        <strain evidence="3">59-99</strain>
    </source>
</reference>
<dbReference type="PANTHER" id="PTHR21021:SF15">
    <property type="entry name" value="FREE METHIONINE-R-SULFOXIDE REDUCTASE"/>
    <property type="match status" value="1"/>
</dbReference>
<dbReference type="InterPro" id="IPR051330">
    <property type="entry name" value="Phosphatase_reg/MetRdx"/>
</dbReference>
<dbReference type="PANTHER" id="PTHR21021">
    <property type="entry name" value="GAF/PUTATIVE CYTOSKELETAL PROTEIN"/>
    <property type="match status" value="1"/>
</dbReference>
<comment type="similarity">
    <text evidence="1">Belongs to the free Met sulfoxide reductase family.</text>
</comment>
<accession>A0A1M3KX46</accession>
<dbReference type="SMART" id="SM00065">
    <property type="entry name" value="GAF"/>
    <property type="match status" value="1"/>
</dbReference>
<protein>
    <recommendedName>
        <fullName evidence="2">GAF domain-containing protein</fullName>
    </recommendedName>
</protein>
<sequence length="161" mass="17090">MFTVTDTAGLSVEARYAALHEGLGHLVDGEPSLIANLANASSLIFHTLPDLNWAGFYLFDGDELVLGPFQGKPACIRIGIGRGVCGTAAAERRTIVVPDVHEFPGHIACDAASRSEVVVPMVKDGSLIGVLDLDSPLPGRFTEEDGRGLEEVVEIILDQLP</sequence>
<dbReference type="GO" id="GO:0005829">
    <property type="term" value="C:cytosol"/>
    <property type="evidence" value="ECO:0007669"/>
    <property type="project" value="TreeGrafter"/>
</dbReference>
<feature type="domain" description="GAF" evidence="2">
    <location>
        <begin position="32"/>
        <end position="161"/>
    </location>
</feature>
<name>A0A1M3KX46_9BACT</name>
<dbReference type="InterPro" id="IPR000614">
    <property type="entry name" value="FRMsr_CS"/>
</dbReference>
<dbReference type="InterPro" id="IPR003018">
    <property type="entry name" value="GAF"/>
</dbReference>
<gene>
    <name evidence="3" type="ORF">BGO89_09725</name>
</gene>
<dbReference type="SUPFAM" id="SSF55781">
    <property type="entry name" value="GAF domain-like"/>
    <property type="match status" value="1"/>
</dbReference>
<dbReference type="EMBL" id="MKVH01000024">
    <property type="protein sequence ID" value="OJX56799.1"/>
    <property type="molecule type" value="Genomic_DNA"/>
</dbReference>
<organism evidence="3 4">
    <name type="scientific">Candidatus Kapaibacterium thiocyanatum</name>
    <dbReference type="NCBI Taxonomy" id="1895771"/>
    <lineage>
        <taxon>Bacteria</taxon>
        <taxon>Pseudomonadati</taxon>
        <taxon>Candidatus Kapaibacteriota</taxon>
        <taxon>Candidatus Kapaibacteriia</taxon>
        <taxon>Candidatus Kapaibacteriales</taxon>
        <taxon>Candidatus Kapaibacteriaceae</taxon>
        <taxon>Candidatus Kapaibacterium</taxon>
    </lineage>
</organism>
<dbReference type="Proteomes" id="UP000184233">
    <property type="component" value="Unassembled WGS sequence"/>
</dbReference>
<evidence type="ECO:0000313" key="4">
    <source>
        <dbReference type="Proteomes" id="UP000184233"/>
    </source>
</evidence>
<comment type="caution">
    <text evidence="3">The sequence shown here is derived from an EMBL/GenBank/DDBJ whole genome shotgun (WGS) entry which is preliminary data.</text>
</comment>